<accession>A0A090Q6Y3</accession>
<dbReference type="eggNOG" id="ENOG5032TD0">
    <property type="taxonomic scope" value="Bacteria"/>
</dbReference>
<keyword evidence="1" id="KW-0472">Membrane</keyword>
<dbReference type="EMBL" id="BBML01000008">
    <property type="protein sequence ID" value="GAK97947.1"/>
    <property type="molecule type" value="Genomic_DNA"/>
</dbReference>
<dbReference type="Proteomes" id="UP000029221">
    <property type="component" value="Unassembled WGS sequence"/>
</dbReference>
<sequence>MMLLNHGSLNFTIMKKIILLIGVFMMLGCFEKETAKYPSKQPSWETKKADVEDFSAFAKAKTYLPVYSHIYHVHDERAFDLTATASIRNISPTEPLYITQADYYNTTGEIVRSYAKDPIVVNPMETLEIIIREKDYEGGSGANFLFEWAMKNTDNPPLFEAVMISTYGSQGLSFTTRGVPVQ</sequence>
<dbReference type="Pfam" id="PF11322">
    <property type="entry name" value="DUF3124"/>
    <property type="match status" value="1"/>
</dbReference>
<proteinExistence type="predicted"/>
<keyword evidence="3" id="KW-1185">Reference proteome</keyword>
<organism evidence="2 3">
    <name type="scientific">Nonlabens tegetincola</name>
    <dbReference type="NCBI Taxonomy" id="323273"/>
    <lineage>
        <taxon>Bacteria</taxon>
        <taxon>Pseudomonadati</taxon>
        <taxon>Bacteroidota</taxon>
        <taxon>Flavobacteriia</taxon>
        <taxon>Flavobacteriales</taxon>
        <taxon>Flavobacteriaceae</taxon>
        <taxon>Nonlabens</taxon>
    </lineage>
</organism>
<keyword evidence="1" id="KW-0812">Transmembrane</keyword>
<evidence type="ECO:0000313" key="3">
    <source>
        <dbReference type="Proteomes" id="UP000029221"/>
    </source>
</evidence>
<keyword evidence="1" id="KW-1133">Transmembrane helix</keyword>
<name>A0A090Q6Y3_9FLAO</name>
<dbReference type="InterPro" id="IPR021471">
    <property type="entry name" value="DUF3124"/>
</dbReference>
<dbReference type="STRING" id="319236.BST91_01125"/>
<evidence type="ECO:0008006" key="4">
    <source>
        <dbReference type="Google" id="ProtNLM"/>
    </source>
</evidence>
<evidence type="ECO:0000256" key="1">
    <source>
        <dbReference type="SAM" id="Phobius"/>
    </source>
</evidence>
<dbReference type="AlphaFoldDB" id="A0A090Q6Y3"/>
<comment type="caution">
    <text evidence="2">The sequence shown here is derived from an EMBL/GenBank/DDBJ whole genome shotgun (WGS) entry which is preliminary data.</text>
</comment>
<protein>
    <recommendedName>
        <fullName evidence="4">DUF3124 domain-containing protein</fullName>
    </recommendedName>
</protein>
<feature type="transmembrane region" description="Helical" evidence="1">
    <location>
        <begin position="12"/>
        <end position="30"/>
    </location>
</feature>
<reference evidence="2" key="1">
    <citation type="journal article" date="2014" name="Genome Announc.">
        <title>Draft Genome Sequences of Marine Flavobacterium Nonlabens Strains NR17, NR24, NR27, NR32, NR33, and Ara13.</title>
        <authorList>
            <person name="Nakanishi M."/>
            <person name="Meirelles P."/>
            <person name="Suzuki R."/>
            <person name="Takatani N."/>
            <person name="Mino S."/>
            <person name="Suda W."/>
            <person name="Oshima K."/>
            <person name="Hattori M."/>
            <person name="Ohkuma M."/>
            <person name="Hosokawa M."/>
            <person name="Miyashita K."/>
            <person name="Thompson F.L."/>
            <person name="Niwa A."/>
            <person name="Sawabe T."/>
            <person name="Sawabe T."/>
        </authorList>
    </citation>
    <scope>NUCLEOTIDE SEQUENCE [LARGE SCALE GENOMIC DNA]</scope>
    <source>
        <strain evidence="2">JCM 19294</strain>
    </source>
</reference>
<gene>
    <name evidence="2" type="ORF">JCM19294_1569</name>
</gene>
<evidence type="ECO:0000313" key="2">
    <source>
        <dbReference type="EMBL" id="GAK97947.1"/>
    </source>
</evidence>